<dbReference type="Gene3D" id="2.60.20.10">
    <property type="entry name" value="Crystallins"/>
    <property type="match status" value="2"/>
</dbReference>
<evidence type="ECO:0000313" key="1">
    <source>
        <dbReference type="EMBL" id="SUJ14732.1"/>
    </source>
</evidence>
<protein>
    <submittedName>
        <fullName evidence="1">Spore coat protein S</fullName>
    </submittedName>
</protein>
<dbReference type="InterPro" id="IPR011024">
    <property type="entry name" value="G_crystallin-like"/>
</dbReference>
<accession>A0A380C892</accession>
<sequence>MNNLKTLILVGMLGMMYACQKPNTTDTLSDSKLSNVNAVASLPLNAGGFVSNARNLNIIYFVPSDNPAVSGYKERLSDLLIHFQGFITAEMTRNGYGGKTLGLPLDSATNRVKIITIQGSQPQASYPYSTTAANAIISEINAYKSTHPQEFSTTYHNLIILPQRTDGGGQPFFGLGRNCFALDNPNISLAAMPTTTSAYIGGLFHELGHGLNLPHNKEKVSEAPVLGTSLMGSGNSTYGKTGKKTFLSEGDCAILFRNELFQPAVVPGQYGSLTTNVSLTEAYYNTATSKMVISGTFTSNQTLANTLYYFDPVSSPTNTDHDSPMWVNAPSGNTFHIEMPVGDLHSLGNTSYNFTLRLLAENGNISAKGYAFSFVNGIPKFAGNTTTVTQNCSYGGYNITLPYGSYTTAELSALGVANNDVSGIKVPMTGVRVRLYDQDNFAGTPLLMTASADCLAGSYGFNDKTSSVIVEPYGGGGSAKFYKHCSYGGYEVELPIGGYTTAELIAKGISDNDISGALLSPNIRVTLYDQDYFKGSSYVLNASNSCITSFNDKASSVLIEYVN</sequence>
<dbReference type="RefSeq" id="WP_115170284.1">
    <property type="nucleotide sequence ID" value="NZ_UGYW01000002.1"/>
</dbReference>
<evidence type="ECO:0000313" key="2">
    <source>
        <dbReference type="Proteomes" id="UP000254893"/>
    </source>
</evidence>
<dbReference type="AlphaFoldDB" id="A0A380C892"/>
<gene>
    <name evidence="1" type="primary">tps</name>
    <name evidence="1" type="ORF">NCTC11388_02412</name>
</gene>
<dbReference type="SUPFAM" id="SSF49695">
    <property type="entry name" value="gamma-Crystallin-like"/>
    <property type="match status" value="2"/>
</dbReference>
<dbReference type="PROSITE" id="PS51257">
    <property type="entry name" value="PROKAR_LIPOPROTEIN"/>
    <property type="match status" value="1"/>
</dbReference>
<dbReference type="Proteomes" id="UP000254893">
    <property type="component" value="Unassembled WGS sequence"/>
</dbReference>
<organism evidence="1 2">
    <name type="scientific">Sphingobacterium spiritivorum</name>
    <name type="common">Flavobacterium spiritivorum</name>
    <dbReference type="NCBI Taxonomy" id="258"/>
    <lineage>
        <taxon>Bacteria</taxon>
        <taxon>Pseudomonadati</taxon>
        <taxon>Bacteroidota</taxon>
        <taxon>Sphingobacteriia</taxon>
        <taxon>Sphingobacteriales</taxon>
        <taxon>Sphingobacteriaceae</taxon>
        <taxon>Sphingobacterium</taxon>
    </lineage>
</organism>
<keyword evidence="1" id="KW-0167">Capsid protein</keyword>
<name>A0A380C892_SPHSI</name>
<proteinExistence type="predicted"/>
<keyword evidence="1" id="KW-0946">Virion</keyword>
<dbReference type="EMBL" id="UGYW01000002">
    <property type="protein sequence ID" value="SUJ14732.1"/>
    <property type="molecule type" value="Genomic_DNA"/>
</dbReference>
<reference evidence="1 2" key="1">
    <citation type="submission" date="2018-06" db="EMBL/GenBank/DDBJ databases">
        <authorList>
            <consortium name="Pathogen Informatics"/>
            <person name="Doyle S."/>
        </authorList>
    </citation>
    <scope>NUCLEOTIDE SEQUENCE [LARGE SCALE GENOMIC DNA]</scope>
    <source>
        <strain evidence="1 2">NCTC11388</strain>
    </source>
</reference>